<dbReference type="GO" id="GO:0046933">
    <property type="term" value="F:proton-transporting ATP synthase activity, rotational mechanism"/>
    <property type="evidence" value="ECO:0007669"/>
    <property type="project" value="UniProtKB-UniRule"/>
</dbReference>
<dbReference type="GO" id="GO:0046961">
    <property type="term" value="F:proton-transporting ATPase activity, rotational mechanism"/>
    <property type="evidence" value="ECO:0007669"/>
    <property type="project" value="InterPro"/>
</dbReference>
<keyword evidence="4" id="KW-0472">Membrane</keyword>
<keyword evidence="4" id="KW-1003">Cell membrane</keyword>
<feature type="coiled-coil region" evidence="5">
    <location>
        <begin position="16"/>
        <end position="54"/>
    </location>
</feature>
<dbReference type="GO" id="GO:0042777">
    <property type="term" value="P:proton motive force-driven plasma membrane ATP synthesis"/>
    <property type="evidence" value="ECO:0007669"/>
    <property type="project" value="UniProtKB-UniRule"/>
</dbReference>
<dbReference type="Pfam" id="PF01991">
    <property type="entry name" value="vATP-synt_E"/>
    <property type="match status" value="1"/>
</dbReference>
<name>A0A497F8Z7_9CREN</name>
<dbReference type="Gene3D" id="3.30.2320.30">
    <property type="entry name" value="ATP synthase, E subunit, C-terminal"/>
    <property type="match status" value="1"/>
</dbReference>
<evidence type="ECO:0000256" key="1">
    <source>
        <dbReference type="ARBA" id="ARBA00005901"/>
    </source>
</evidence>
<dbReference type="Gene3D" id="1.20.5.620">
    <property type="entry name" value="F1F0 ATP synthase subunit B, membrane domain"/>
    <property type="match status" value="1"/>
</dbReference>
<dbReference type="SUPFAM" id="SSF81573">
    <property type="entry name" value="F1F0 ATP synthase subunit B, membrane domain"/>
    <property type="match status" value="1"/>
</dbReference>
<evidence type="ECO:0000313" key="6">
    <source>
        <dbReference type="EMBL" id="RLE55528.1"/>
    </source>
</evidence>
<keyword evidence="2 4" id="KW-0813">Transport</keyword>
<dbReference type="PANTHER" id="PTHR45715">
    <property type="entry name" value="ATPASE H+-TRANSPORTING V1 SUBUNIT E1A-RELATED"/>
    <property type="match status" value="1"/>
</dbReference>
<dbReference type="GO" id="GO:0033178">
    <property type="term" value="C:proton-transporting two-sector ATPase complex, catalytic domain"/>
    <property type="evidence" value="ECO:0007669"/>
    <property type="project" value="InterPro"/>
</dbReference>
<proteinExistence type="inferred from homology"/>
<dbReference type="EMBL" id="QMRA01000006">
    <property type="protein sequence ID" value="RLE55528.1"/>
    <property type="molecule type" value="Genomic_DNA"/>
</dbReference>
<comment type="caution">
    <text evidence="6">The sequence shown here is derived from an EMBL/GenBank/DDBJ whole genome shotgun (WGS) entry which is preliminary data.</text>
</comment>
<evidence type="ECO:0000313" key="7">
    <source>
        <dbReference type="Proteomes" id="UP000269499"/>
    </source>
</evidence>
<dbReference type="CDD" id="cd06503">
    <property type="entry name" value="ATP-synt_Fo_b"/>
    <property type="match status" value="1"/>
</dbReference>
<gene>
    <name evidence="4" type="primary">atpE</name>
    <name evidence="6" type="ORF">DRJ26_00795</name>
</gene>
<dbReference type="InterPro" id="IPR002842">
    <property type="entry name" value="ATPase_V1_Esu"/>
</dbReference>
<keyword evidence="4" id="KW-0066">ATP synthesis</keyword>
<protein>
    <recommendedName>
        <fullName evidence="4">A-type ATP synthase subunit E</fullName>
    </recommendedName>
</protein>
<keyword evidence="4" id="KW-0375">Hydrogen ion transport</keyword>
<reference evidence="6 7" key="1">
    <citation type="submission" date="2018-06" db="EMBL/GenBank/DDBJ databases">
        <title>Extensive metabolic versatility and redundancy in microbially diverse, dynamic hydrothermal sediments.</title>
        <authorList>
            <person name="Dombrowski N."/>
            <person name="Teske A."/>
            <person name="Baker B.J."/>
        </authorList>
    </citation>
    <scope>NUCLEOTIDE SEQUENCE [LARGE SCALE GENOMIC DNA]</scope>
    <source>
        <strain evidence="6">B20_G2</strain>
    </source>
</reference>
<accession>A0A497F8Z7</accession>
<dbReference type="GO" id="GO:0005886">
    <property type="term" value="C:plasma membrane"/>
    <property type="evidence" value="ECO:0007669"/>
    <property type="project" value="UniProtKB-SubCell"/>
</dbReference>
<dbReference type="Proteomes" id="UP000269499">
    <property type="component" value="Unassembled WGS sequence"/>
</dbReference>
<evidence type="ECO:0000256" key="5">
    <source>
        <dbReference type="SAM" id="Coils"/>
    </source>
</evidence>
<sequence>MTEKIIGGEKIHKIVDRILEEAKKKADEILRKAEEKASAIIAEAERKAEEQIRQKVAQSLASIEQESRRKISEAKLEAKRTVLGAKEEVIRKAFDELVMKLKEITDKPDYAKVLEKLICEAGEALGGGKLIAKLNEKDSNIKMNWEKIAKKIESKVGRETEIQVTYGRVSDIGGVLVSTADGKFTFDNTFEGRIKRMEKKLRLIASRILLG</sequence>
<dbReference type="InterPro" id="IPR038495">
    <property type="entry name" value="ATPase_E_C"/>
</dbReference>
<comment type="subunit">
    <text evidence="4">Has multiple subunits with at least A(3), B(3), C, D, E, F, H, I and proteolipid K(x).</text>
</comment>
<evidence type="ECO:0000256" key="4">
    <source>
        <dbReference type="HAMAP-Rule" id="MF_00311"/>
    </source>
</evidence>
<dbReference type="InterPro" id="IPR028987">
    <property type="entry name" value="ATP_synth_B-like_membr_sf"/>
</dbReference>
<dbReference type="GO" id="GO:0005524">
    <property type="term" value="F:ATP binding"/>
    <property type="evidence" value="ECO:0007669"/>
    <property type="project" value="UniProtKB-UniRule"/>
</dbReference>
<keyword evidence="3 4" id="KW-0406">Ion transport</keyword>
<dbReference type="AlphaFoldDB" id="A0A497F8Z7"/>
<dbReference type="SUPFAM" id="SSF160527">
    <property type="entry name" value="V-type ATPase subunit E-like"/>
    <property type="match status" value="1"/>
</dbReference>
<evidence type="ECO:0000256" key="2">
    <source>
        <dbReference type="ARBA" id="ARBA00022448"/>
    </source>
</evidence>
<organism evidence="6 7">
    <name type="scientific">Thermoproteota archaeon</name>
    <dbReference type="NCBI Taxonomy" id="2056631"/>
    <lineage>
        <taxon>Archaea</taxon>
        <taxon>Thermoproteota</taxon>
    </lineage>
</organism>
<comment type="similarity">
    <text evidence="1 4">Belongs to the V-ATPase E subunit family.</text>
</comment>
<evidence type="ECO:0000256" key="3">
    <source>
        <dbReference type="ARBA" id="ARBA00023065"/>
    </source>
</evidence>
<dbReference type="HAMAP" id="MF_00311">
    <property type="entry name" value="ATP_synth_E_arch"/>
    <property type="match status" value="1"/>
</dbReference>
<comment type="function">
    <text evidence="4">Component of the A-type ATP synthase that produces ATP from ADP in the presence of a proton gradient across the membrane.</text>
</comment>
<keyword evidence="5" id="KW-0175">Coiled coil</keyword>
<comment type="subcellular location">
    <subcellularLocation>
        <location evidence="4">Cell membrane</location>
        <topology evidence="4">Peripheral membrane protein</topology>
    </subcellularLocation>
</comment>